<protein>
    <submittedName>
        <fullName evidence="2">DUF2182 domain-containing protein</fullName>
    </submittedName>
</protein>
<keyword evidence="1" id="KW-0812">Transmembrane</keyword>
<keyword evidence="1" id="KW-0472">Membrane</keyword>
<dbReference type="Proteomes" id="UP001595583">
    <property type="component" value="Unassembled WGS sequence"/>
</dbReference>
<keyword evidence="3" id="KW-1185">Reference proteome</keyword>
<dbReference type="Pfam" id="PF09948">
    <property type="entry name" value="PpoB2"/>
    <property type="match status" value="1"/>
</dbReference>
<comment type="caution">
    <text evidence="2">The sequence shown here is derived from an EMBL/GenBank/DDBJ whole genome shotgun (WGS) entry which is preliminary data.</text>
</comment>
<dbReference type="InterPro" id="IPR018688">
    <property type="entry name" value="PpoB2-like"/>
</dbReference>
<evidence type="ECO:0000313" key="3">
    <source>
        <dbReference type="Proteomes" id="UP001595583"/>
    </source>
</evidence>
<evidence type="ECO:0000256" key="1">
    <source>
        <dbReference type="SAM" id="Phobius"/>
    </source>
</evidence>
<dbReference type="RefSeq" id="WP_378223781.1">
    <property type="nucleotide sequence ID" value="NZ_JBHRTK010000022.1"/>
</dbReference>
<organism evidence="2 3">
    <name type="scientific">Aquamicrobium soli</name>
    <dbReference type="NCBI Taxonomy" id="1811518"/>
    <lineage>
        <taxon>Bacteria</taxon>
        <taxon>Pseudomonadati</taxon>
        <taxon>Pseudomonadota</taxon>
        <taxon>Alphaproteobacteria</taxon>
        <taxon>Hyphomicrobiales</taxon>
        <taxon>Phyllobacteriaceae</taxon>
        <taxon>Aquamicrobium</taxon>
    </lineage>
</organism>
<evidence type="ECO:0000313" key="2">
    <source>
        <dbReference type="EMBL" id="MFC3208458.1"/>
    </source>
</evidence>
<feature type="transmembrane region" description="Helical" evidence="1">
    <location>
        <begin position="137"/>
        <end position="159"/>
    </location>
</feature>
<name>A0ABV7KDQ5_9HYPH</name>
<feature type="transmembrane region" description="Helical" evidence="1">
    <location>
        <begin position="12"/>
        <end position="32"/>
    </location>
</feature>
<gene>
    <name evidence="2" type="ORF">ACFOHJ_19730</name>
</gene>
<dbReference type="EMBL" id="JBHRTK010000022">
    <property type="protein sequence ID" value="MFC3208458.1"/>
    <property type="molecule type" value="Genomic_DNA"/>
</dbReference>
<keyword evidence="1" id="KW-1133">Transmembrane helix</keyword>
<reference evidence="3" key="1">
    <citation type="journal article" date="2019" name="Int. J. Syst. Evol. Microbiol.">
        <title>The Global Catalogue of Microorganisms (GCM) 10K type strain sequencing project: providing services to taxonomists for standard genome sequencing and annotation.</title>
        <authorList>
            <consortium name="The Broad Institute Genomics Platform"/>
            <consortium name="The Broad Institute Genome Sequencing Center for Infectious Disease"/>
            <person name="Wu L."/>
            <person name="Ma J."/>
        </authorList>
    </citation>
    <scope>NUCLEOTIDE SEQUENCE [LARGE SCALE GENOMIC DNA]</scope>
    <source>
        <strain evidence="3">KCTC 52165</strain>
    </source>
</reference>
<sequence>MGLLAGLHRHDRLIVVALLLGVMLVSWLYLLAGMDIPMPAMDGMAMDGMAMPMAAPDWTATRFLLTFAMWLAMMAVMMLPGAVPMLLFYESIAQKRRSPAIGRTLLFALGYLLVWLGFSIGAVALQYGLDRAGLLSPLLRTTSTALSGAVLIAAGLYQWTSLKQACLRQCRSPLDFVMTGWRNGNGGALSMGLRHGVFCLGCCWMLMLLLFVGGIMNFAWIIGIALFVMVEKLAPAGHWIGKAAGAAMIVWGGLVLASLAPIA</sequence>
<feature type="transmembrane region" description="Helical" evidence="1">
    <location>
        <begin position="101"/>
        <end position="125"/>
    </location>
</feature>
<proteinExistence type="predicted"/>
<feature type="transmembrane region" description="Helical" evidence="1">
    <location>
        <begin position="67"/>
        <end position="89"/>
    </location>
</feature>
<feature type="transmembrane region" description="Helical" evidence="1">
    <location>
        <begin position="239"/>
        <end position="262"/>
    </location>
</feature>
<accession>A0ABV7KDQ5</accession>
<feature type="transmembrane region" description="Helical" evidence="1">
    <location>
        <begin position="197"/>
        <end position="227"/>
    </location>
</feature>